<keyword evidence="7 9" id="KW-0408">Iron</keyword>
<evidence type="ECO:0000256" key="1">
    <source>
        <dbReference type="ARBA" id="ARBA00001971"/>
    </source>
</evidence>
<evidence type="ECO:0000256" key="9">
    <source>
        <dbReference type="PIRSR" id="PIRSR602401-1"/>
    </source>
</evidence>
<evidence type="ECO:0000256" key="8">
    <source>
        <dbReference type="ARBA" id="ARBA00023033"/>
    </source>
</evidence>
<comment type="caution">
    <text evidence="11">The sequence shown here is derived from an EMBL/GenBank/DDBJ whole genome shotgun (WGS) entry which is preliminary data.</text>
</comment>
<dbReference type="AlphaFoldDB" id="V2XFI5"/>
<gene>
    <name evidence="11" type="ORF">Moror_4519</name>
</gene>
<dbReference type="SUPFAM" id="SSF48264">
    <property type="entry name" value="Cytochrome P450"/>
    <property type="match status" value="1"/>
</dbReference>
<dbReference type="EMBL" id="AWSO01000283">
    <property type="protein sequence ID" value="ESK92482.1"/>
    <property type="molecule type" value="Genomic_DNA"/>
</dbReference>
<reference evidence="11 12" key="1">
    <citation type="journal article" date="2014" name="BMC Genomics">
        <title>Genome and secretome analysis of the hemibiotrophic fungal pathogen, Moniliophthora roreri, which causes frosty pod rot disease of cacao: mechanisms of the biotrophic and necrotrophic phases.</title>
        <authorList>
            <person name="Meinhardt L.W."/>
            <person name="Costa G.G.L."/>
            <person name="Thomazella D.P.T."/>
            <person name="Teixeira P.J.P.L."/>
            <person name="Carazzolle M.F."/>
            <person name="Schuster S.C."/>
            <person name="Carlson J.E."/>
            <person name="Guiltinan M.J."/>
            <person name="Mieczkowski P."/>
            <person name="Farmer A."/>
            <person name="Ramaraj T."/>
            <person name="Crozier J."/>
            <person name="Davis R.E."/>
            <person name="Shao J."/>
            <person name="Melnick R.L."/>
            <person name="Pereira G.A.G."/>
            <person name="Bailey B.A."/>
        </authorList>
    </citation>
    <scope>NUCLEOTIDE SEQUENCE [LARGE SCALE GENOMIC DNA]</scope>
    <source>
        <strain evidence="11 12">MCA 2997</strain>
    </source>
</reference>
<comment type="cofactor">
    <cofactor evidence="1 9">
        <name>heme</name>
        <dbReference type="ChEBI" id="CHEBI:30413"/>
    </cofactor>
</comment>
<keyword evidence="6 10" id="KW-0560">Oxidoreductase</keyword>
<dbReference type="PROSITE" id="PS00086">
    <property type="entry name" value="CYTOCHROME_P450"/>
    <property type="match status" value="1"/>
</dbReference>
<dbReference type="KEGG" id="mrr:Moror_4519"/>
<dbReference type="InterPro" id="IPR036396">
    <property type="entry name" value="Cyt_P450_sf"/>
</dbReference>
<dbReference type="PANTHER" id="PTHR46300">
    <property type="entry name" value="P450, PUTATIVE (EUROFUNG)-RELATED-RELATED"/>
    <property type="match status" value="1"/>
</dbReference>
<keyword evidence="4 9" id="KW-0349">Heme</keyword>
<evidence type="ECO:0000256" key="3">
    <source>
        <dbReference type="ARBA" id="ARBA00010617"/>
    </source>
</evidence>
<dbReference type="Pfam" id="PF00067">
    <property type="entry name" value="p450"/>
    <property type="match status" value="1"/>
</dbReference>
<name>V2XFI5_MONRO</name>
<dbReference type="PRINTS" id="PR00385">
    <property type="entry name" value="P450"/>
</dbReference>
<dbReference type="OrthoDB" id="2789670at2759"/>
<dbReference type="InterPro" id="IPR002401">
    <property type="entry name" value="Cyt_P450_E_grp-I"/>
</dbReference>
<dbReference type="Proteomes" id="UP000017559">
    <property type="component" value="Unassembled WGS sequence"/>
</dbReference>
<dbReference type="InterPro" id="IPR017972">
    <property type="entry name" value="Cyt_P450_CS"/>
</dbReference>
<dbReference type="GO" id="GO:0004497">
    <property type="term" value="F:monooxygenase activity"/>
    <property type="evidence" value="ECO:0007669"/>
    <property type="project" value="UniProtKB-KW"/>
</dbReference>
<sequence length="318" mass="35581">MAERALYSFTAAAVPGIFWVDYLPILKYVPSWFPGASFKRKARDWAKDADGMLNGPYDTVKANQSKGIVQPSFVSYCLGNIQNTTDKEELMCEEEVVREAAGAMYVAGTDTTVVALNTFILAMVCHPEVQRRAQEEIDSVVGPGRLPDFEDRENLPYIQAIVYEVMRYQPVTPLAMAHLATEEDEYKGYRIPKDSVVIGNTWALLHDEETYGSHPETFNPNRFLTPEGKLNPAIPEPISFFGFGRRICPGRHLALSTLFAAIASVLHSFDLSEMGTLSLEYESCLQNRPVPFKCSIKPRSSQHAELIQSAVQFTIIDE</sequence>
<keyword evidence="5 9" id="KW-0479">Metal-binding</keyword>
<dbReference type="InterPro" id="IPR001128">
    <property type="entry name" value="Cyt_P450"/>
</dbReference>
<evidence type="ECO:0000256" key="5">
    <source>
        <dbReference type="ARBA" id="ARBA00022723"/>
    </source>
</evidence>
<evidence type="ECO:0000256" key="7">
    <source>
        <dbReference type="ARBA" id="ARBA00023004"/>
    </source>
</evidence>
<dbReference type="GO" id="GO:0016705">
    <property type="term" value="F:oxidoreductase activity, acting on paired donors, with incorporation or reduction of molecular oxygen"/>
    <property type="evidence" value="ECO:0007669"/>
    <property type="project" value="InterPro"/>
</dbReference>
<evidence type="ECO:0000256" key="6">
    <source>
        <dbReference type="ARBA" id="ARBA00023002"/>
    </source>
</evidence>
<dbReference type="PANTHER" id="PTHR46300:SF7">
    <property type="entry name" value="P450, PUTATIVE (EUROFUNG)-RELATED"/>
    <property type="match status" value="1"/>
</dbReference>
<proteinExistence type="inferred from homology"/>
<dbReference type="PRINTS" id="PR00463">
    <property type="entry name" value="EP450I"/>
</dbReference>
<organism evidence="11 12">
    <name type="scientific">Moniliophthora roreri (strain MCA 2997)</name>
    <name type="common">Cocoa frosty pod rot fungus</name>
    <name type="synonym">Crinipellis roreri</name>
    <dbReference type="NCBI Taxonomy" id="1381753"/>
    <lineage>
        <taxon>Eukaryota</taxon>
        <taxon>Fungi</taxon>
        <taxon>Dikarya</taxon>
        <taxon>Basidiomycota</taxon>
        <taxon>Agaricomycotina</taxon>
        <taxon>Agaricomycetes</taxon>
        <taxon>Agaricomycetidae</taxon>
        <taxon>Agaricales</taxon>
        <taxon>Marasmiineae</taxon>
        <taxon>Marasmiaceae</taxon>
        <taxon>Moniliophthora</taxon>
    </lineage>
</organism>
<protein>
    <submittedName>
        <fullName evidence="11">Cytochrome p450</fullName>
    </submittedName>
</protein>
<dbReference type="Gene3D" id="1.10.630.10">
    <property type="entry name" value="Cytochrome P450"/>
    <property type="match status" value="1"/>
</dbReference>
<accession>V2XFI5</accession>
<dbReference type="HOGENOM" id="CLU_001570_2_0_1"/>
<keyword evidence="12" id="KW-1185">Reference proteome</keyword>
<evidence type="ECO:0000313" key="12">
    <source>
        <dbReference type="Proteomes" id="UP000017559"/>
    </source>
</evidence>
<keyword evidence="8 10" id="KW-0503">Monooxygenase</keyword>
<feature type="binding site" description="axial binding residue" evidence="9">
    <location>
        <position position="248"/>
    </location>
    <ligand>
        <name>heme</name>
        <dbReference type="ChEBI" id="CHEBI:30413"/>
    </ligand>
    <ligandPart>
        <name>Fe</name>
        <dbReference type="ChEBI" id="CHEBI:18248"/>
    </ligandPart>
</feature>
<comment type="similarity">
    <text evidence="3 10">Belongs to the cytochrome P450 family.</text>
</comment>
<comment type="pathway">
    <text evidence="2">Secondary metabolite biosynthesis.</text>
</comment>
<evidence type="ECO:0000313" key="11">
    <source>
        <dbReference type="EMBL" id="ESK92482.1"/>
    </source>
</evidence>
<dbReference type="GO" id="GO:0020037">
    <property type="term" value="F:heme binding"/>
    <property type="evidence" value="ECO:0007669"/>
    <property type="project" value="InterPro"/>
</dbReference>
<evidence type="ECO:0000256" key="10">
    <source>
        <dbReference type="RuleBase" id="RU000461"/>
    </source>
</evidence>
<dbReference type="InterPro" id="IPR050364">
    <property type="entry name" value="Cytochrome_P450_fung"/>
</dbReference>
<dbReference type="GO" id="GO:0005506">
    <property type="term" value="F:iron ion binding"/>
    <property type="evidence" value="ECO:0007669"/>
    <property type="project" value="InterPro"/>
</dbReference>
<evidence type="ECO:0000256" key="4">
    <source>
        <dbReference type="ARBA" id="ARBA00022617"/>
    </source>
</evidence>
<dbReference type="CDD" id="cd11065">
    <property type="entry name" value="CYP64-like"/>
    <property type="match status" value="1"/>
</dbReference>
<evidence type="ECO:0000256" key="2">
    <source>
        <dbReference type="ARBA" id="ARBA00005179"/>
    </source>
</evidence>